<dbReference type="InterPro" id="IPR002347">
    <property type="entry name" value="SDR_fam"/>
</dbReference>
<dbReference type="InterPro" id="IPR036291">
    <property type="entry name" value="NAD(P)-bd_dom_sf"/>
</dbReference>
<sequence length="256" mass="27087">MGRLKSKVAIITGATTVGIGRETALRLSAEGALLTVTGRNQDAGKETADMVIKEGGKCIYLPHDISSEENWISVIKETIKVYGSLDILVNNAGQFWVKPLADTSLEDFSEICSVNIDGTWLGMKHCLSEMNDGGSIINVSSLMGQMGLPEGTGYCASKGAVTSMTKAVALETAKRKIRVNALHPGVIWTPMVGGGEDGDEGLKNFFIQETPIRMVGLPEHVADAILFLCTAEYVTGIELNVDGGRLADGAMGSHAG</sequence>
<dbReference type="CDD" id="cd05233">
    <property type="entry name" value="SDR_c"/>
    <property type="match status" value="1"/>
</dbReference>
<dbReference type="PRINTS" id="PR00080">
    <property type="entry name" value="SDRFAMILY"/>
</dbReference>
<dbReference type="PANTHER" id="PTHR43639">
    <property type="entry name" value="OXIDOREDUCTASE, SHORT-CHAIN DEHYDROGENASE/REDUCTASE FAMILY (AFU_ORTHOLOGUE AFUA_5G02870)"/>
    <property type="match status" value="1"/>
</dbReference>
<evidence type="ECO:0008006" key="3">
    <source>
        <dbReference type="Google" id="ProtNLM"/>
    </source>
</evidence>
<organism evidence="2">
    <name type="scientific">marine metagenome</name>
    <dbReference type="NCBI Taxonomy" id="408172"/>
    <lineage>
        <taxon>unclassified sequences</taxon>
        <taxon>metagenomes</taxon>
        <taxon>ecological metagenomes</taxon>
    </lineage>
</organism>
<gene>
    <name evidence="2" type="ORF">METZ01_LOCUS59111</name>
</gene>
<name>A0A381SV19_9ZZZZ</name>
<evidence type="ECO:0000313" key="2">
    <source>
        <dbReference type="EMBL" id="SVA06257.1"/>
    </source>
</evidence>
<dbReference type="GO" id="GO:0016491">
    <property type="term" value="F:oxidoreductase activity"/>
    <property type="evidence" value="ECO:0007669"/>
    <property type="project" value="UniProtKB-KW"/>
</dbReference>
<evidence type="ECO:0000256" key="1">
    <source>
        <dbReference type="ARBA" id="ARBA00023002"/>
    </source>
</evidence>
<dbReference type="PRINTS" id="PR00081">
    <property type="entry name" value="GDHRDH"/>
</dbReference>
<dbReference type="PROSITE" id="PS00061">
    <property type="entry name" value="ADH_SHORT"/>
    <property type="match status" value="1"/>
</dbReference>
<dbReference type="InterPro" id="IPR020904">
    <property type="entry name" value="Sc_DH/Rdtase_CS"/>
</dbReference>
<reference evidence="2" key="1">
    <citation type="submission" date="2018-05" db="EMBL/GenBank/DDBJ databases">
        <authorList>
            <person name="Lanie J.A."/>
            <person name="Ng W.-L."/>
            <person name="Kazmierczak K.M."/>
            <person name="Andrzejewski T.M."/>
            <person name="Davidsen T.M."/>
            <person name="Wayne K.J."/>
            <person name="Tettelin H."/>
            <person name="Glass J.I."/>
            <person name="Rusch D."/>
            <person name="Podicherti R."/>
            <person name="Tsui H.-C.T."/>
            <person name="Winkler M.E."/>
        </authorList>
    </citation>
    <scope>NUCLEOTIDE SEQUENCE</scope>
</reference>
<dbReference type="FunFam" id="3.40.50.720:FF:000084">
    <property type="entry name" value="Short-chain dehydrogenase reductase"/>
    <property type="match status" value="1"/>
</dbReference>
<dbReference type="AlphaFoldDB" id="A0A381SV19"/>
<accession>A0A381SV19</accession>
<dbReference type="PANTHER" id="PTHR43639:SF9">
    <property type="entry name" value="BLL5898 PROTEIN"/>
    <property type="match status" value="1"/>
</dbReference>
<keyword evidence="1" id="KW-0560">Oxidoreductase</keyword>
<dbReference type="Pfam" id="PF13561">
    <property type="entry name" value="adh_short_C2"/>
    <property type="match status" value="1"/>
</dbReference>
<dbReference type="Gene3D" id="3.40.50.720">
    <property type="entry name" value="NAD(P)-binding Rossmann-like Domain"/>
    <property type="match status" value="1"/>
</dbReference>
<dbReference type="SUPFAM" id="SSF51735">
    <property type="entry name" value="NAD(P)-binding Rossmann-fold domains"/>
    <property type="match status" value="1"/>
</dbReference>
<protein>
    <recommendedName>
        <fullName evidence="3">Short-chain dehydrogenase</fullName>
    </recommendedName>
</protein>
<proteinExistence type="predicted"/>
<dbReference type="EMBL" id="UINC01003430">
    <property type="protein sequence ID" value="SVA06257.1"/>
    <property type="molecule type" value="Genomic_DNA"/>
</dbReference>